<comment type="similarity">
    <text evidence="1">Belongs to the short-chain dehydrogenases/reductases (SDR) family.</text>
</comment>
<dbReference type="Pfam" id="PF00106">
    <property type="entry name" value="adh_short"/>
    <property type="match status" value="1"/>
</dbReference>
<name>I0IL15_LEPFC</name>
<dbReference type="OrthoDB" id="9790785at2"/>
<dbReference type="RefSeq" id="WP_014448457.1">
    <property type="nucleotide sequence ID" value="NC_017094.1"/>
</dbReference>
<keyword evidence="2" id="KW-0560">Oxidoreductase</keyword>
<dbReference type="Proteomes" id="UP000007382">
    <property type="component" value="Chromosome"/>
</dbReference>
<dbReference type="HOGENOM" id="CLU_1127985_0_0_0"/>
<reference evidence="4" key="2">
    <citation type="submission" date="2012-03" db="EMBL/GenBank/DDBJ databases">
        <title>The complete genome sequence of the pioneer microbe on fresh volcanic deposit, Leptospirillum ferrooxidans strain C2-3.</title>
        <authorList>
            <person name="Fujimura R."/>
            <person name="Sato Y."/>
            <person name="Nishizawa T."/>
            <person name="Nanba K."/>
            <person name="Oshima K."/>
            <person name="Hattori M."/>
            <person name="Kamijo T."/>
            <person name="Ohta H."/>
        </authorList>
    </citation>
    <scope>NUCLEOTIDE SEQUENCE [LARGE SCALE GENOMIC DNA]</scope>
    <source>
        <strain evidence="4">C2-3</strain>
    </source>
</reference>
<reference evidence="3 4" key="1">
    <citation type="journal article" date="2012" name="J. Bacteriol.">
        <title>Complete Genome Sequence of Leptospirillum ferrooxidans Strain C2-3, Isolated from a Fresh Volcanic Ash Deposit on the Island of Miyake, Japan.</title>
        <authorList>
            <person name="Fujimura R."/>
            <person name="Sato Y."/>
            <person name="Nishizawa T."/>
            <person name="Oshima K."/>
            <person name="Kim S.-W."/>
            <person name="Hattori M."/>
            <person name="Kamijo T."/>
            <person name="Ohta H."/>
        </authorList>
    </citation>
    <scope>NUCLEOTIDE SEQUENCE [LARGE SCALE GENOMIC DNA]</scope>
    <source>
        <strain evidence="3 4">C2-3</strain>
    </source>
</reference>
<keyword evidence="4" id="KW-1185">Reference proteome</keyword>
<accession>I0IL15</accession>
<dbReference type="STRING" id="1162668.LFE_0242"/>
<evidence type="ECO:0000256" key="2">
    <source>
        <dbReference type="ARBA" id="ARBA00023002"/>
    </source>
</evidence>
<dbReference type="EMBL" id="AP012342">
    <property type="protein sequence ID" value="BAM05964.1"/>
    <property type="molecule type" value="Genomic_DNA"/>
</dbReference>
<dbReference type="eggNOG" id="COG1028">
    <property type="taxonomic scope" value="Bacteria"/>
</dbReference>
<protein>
    <submittedName>
        <fullName evidence="3">Putative shortchain dehydrogenase/reductase</fullName>
    </submittedName>
</protein>
<dbReference type="PANTHER" id="PTHR42901:SF1">
    <property type="entry name" value="ALCOHOL DEHYDROGENASE"/>
    <property type="match status" value="1"/>
</dbReference>
<evidence type="ECO:0000313" key="4">
    <source>
        <dbReference type="Proteomes" id="UP000007382"/>
    </source>
</evidence>
<proteinExistence type="inferred from homology"/>
<dbReference type="KEGG" id="lfc:LFE_0242"/>
<dbReference type="PATRIC" id="fig|1162668.3.peg.280"/>
<evidence type="ECO:0000313" key="3">
    <source>
        <dbReference type="EMBL" id="BAM05964.1"/>
    </source>
</evidence>
<sequence>MNKIVWVTGTSNGLGKALASELLQCGFDVLGFVRSSAPATDLPANGFRYEQIVLDLSDLSACRKFLREDPWADMIPWLVIHNASILPSRNPLWEEPWEDIERAFAVNVEAPLLFSSHLMARQIVSNPGGGHLFLSSGVGRRVRSGWGSYGISKLCIEALSQTLASDLPEPFFAATLNPGKMRTKMRQFAYPLEDPGSLPSPSRIAFDIARFVRYLSWTGGREFNGSVLEMEDIVKWTPSGRGHDGLV</sequence>
<gene>
    <name evidence="3" type="ordered locus">LFE_0242</name>
</gene>
<dbReference type="Gene3D" id="3.40.50.720">
    <property type="entry name" value="NAD(P)-binding Rossmann-like Domain"/>
    <property type="match status" value="1"/>
</dbReference>
<dbReference type="AlphaFoldDB" id="I0IL15"/>
<organism evidence="3 4">
    <name type="scientific">Leptospirillum ferrooxidans (strain C2-3)</name>
    <dbReference type="NCBI Taxonomy" id="1162668"/>
    <lineage>
        <taxon>Bacteria</taxon>
        <taxon>Pseudomonadati</taxon>
        <taxon>Nitrospirota</taxon>
        <taxon>Nitrospiria</taxon>
        <taxon>Nitrospirales</taxon>
        <taxon>Nitrospiraceae</taxon>
        <taxon>Leptospirillum</taxon>
    </lineage>
</organism>
<dbReference type="InterPro" id="IPR036291">
    <property type="entry name" value="NAD(P)-bd_dom_sf"/>
</dbReference>
<dbReference type="SUPFAM" id="SSF51735">
    <property type="entry name" value="NAD(P)-binding Rossmann-fold domains"/>
    <property type="match status" value="1"/>
</dbReference>
<dbReference type="PRINTS" id="PR00081">
    <property type="entry name" value="GDHRDH"/>
</dbReference>
<dbReference type="GO" id="GO:0016491">
    <property type="term" value="F:oxidoreductase activity"/>
    <property type="evidence" value="ECO:0007669"/>
    <property type="project" value="UniProtKB-KW"/>
</dbReference>
<dbReference type="PANTHER" id="PTHR42901">
    <property type="entry name" value="ALCOHOL DEHYDROGENASE"/>
    <property type="match status" value="1"/>
</dbReference>
<evidence type="ECO:0000256" key="1">
    <source>
        <dbReference type="ARBA" id="ARBA00006484"/>
    </source>
</evidence>
<dbReference type="InterPro" id="IPR002347">
    <property type="entry name" value="SDR_fam"/>
</dbReference>